<dbReference type="EMBL" id="BAABGL010000002">
    <property type="protein sequence ID" value="GAA4384515.1"/>
    <property type="molecule type" value="Genomic_DNA"/>
</dbReference>
<gene>
    <name evidence="7" type="ORF">GCM10023167_05350</name>
</gene>
<feature type="domain" description="Integral membrane bound transporter" evidence="6">
    <location>
        <begin position="49"/>
        <end position="172"/>
    </location>
</feature>
<evidence type="ECO:0000256" key="3">
    <source>
        <dbReference type="ARBA" id="ARBA00022989"/>
    </source>
</evidence>
<feature type="transmembrane region" description="Helical" evidence="5">
    <location>
        <begin position="160"/>
        <end position="177"/>
    </location>
</feature>
<dbReference type="Proteomes" id="UP001500642">
    <property type="component" value="Unassembled WGS sequence"/>
</dbReference>
<evidence type="ECO:0000256" key="4">
    <source>
        <dbReference type="ARBA" id="ARBA00023136"/>
    </source>
</evidence>
<dbReference type="InterPro" id="IPR049453">
    <property type="entry name" value="Memb_transporter_dom"/>
</dbReference>
<comment type="subcellular location">
    <subcellularLocation>
        <location evidence="1">Membrane</location>
        <topology evidence="1">Multi-pass membrane protein</topology>
    </subcellularLocation>
</comment>
<name>A0ABP8J3R4_9MICO</name>
<evidence type="ECO:0000313" key="8">
    <source>
        <dbReference type="Proteomes" id="UP001500642"/>
    </source>
</evidence>
<keyword evidence="4 5" id="KW-0472">Membrane</keyword>
<dbReference type="Pfam" id="PF13515">
    <property type="entry name" value="FUSC_2"/>
    <property type="match status" value="1"/>
</dbReference>
<keyword evidence="8" id="KW-1185">Reference proteome</keyword>
<feature type="transmembrane region" description="Helical" evidence="5">
    <location>
        <begin position="117"/>
        <end position="139"/>
    </location>
</feature>
<proteinExistence type="predicted"/>
<organism evidence="7 8">
    <name type="scientific">Brevibacterium pityocampae</name>
    <dbReference type="NCBI Taxonomy" id="506594"/>
    <lineage>
        <taxon>Bacteria</taxon>
        <taxon>Bacillati</taxon>
        <taxon>Actinomycetota</taxon>
        <taxon>Actinomycetes</taxon>
        <taxon>Micrococcales</taxon>
        <taxon>Brevibacteriaceae</taxon>
        <taxon>Brevibacterium</taxon>
    </lineage>
</organism>
<dbReference type="RefSeq" id="WP_345029612.1">
    <property type="nucleotide sequence ID" value="NZ_BAABGL010000002.1"/>
</dbReference>
<keyword evidence="2 5" id="KW-0812">Transmembrane</keyword>
<evidence type="ECO:0000256" key="2">
    <source>
        <dbReference type="ARBA" id="ARBA00022692"/>
    </source>
</evidence>
<accession>A0ABP8J3R4</accession>
<evidence type="ECO:0000259" key="6">
    <source>
        <dbReference type="Pfam" id="PF13515"/>
    </source>
</evidence>
<feature type="transmembrane region" description="Helical" evidence="5">
    <location>
        <begin position="40"/>
        <end position="58"/>
    </location>
</feature>
<evidence type="ECO:0000256" key="5">
    <source>
        <dbReference type="SAM" id="Phobius"/>
    </source>
</evidence>
<comment type="caution">
    <text evidence="7">The sequence shown here is derived from an EMBL/GenBank/DDBJ whole genome shotgun (WGS) entry which is preliminary data.</text>
</comment>
<reference evidence="8" key="1">
    <citation type="journal article" date="2019" name="Int. J. Syst. Evol. Microbiol.">
        <title>The Global Catalogue of Microorganisms (GCM) 10K type strain sequencing project: providing services to taxonomists for standard genome sequencing and annotation.</title>
        <authorList>
            <consortium name="The Broad Institute Genomics Platform"/>
            <consortium name="The Broad Institute Genome Sequencing Center for Infectious Disease"/>
            <person name="Wu L."/>
            <person name="Ma J."/>
        </authorList>
    </citation>
    <scope>NUCLEOTIDE SEQUENCE [LARGE SCALE GENOMIC DNA]</scope>
    <source>
        <strain evidence="8">JCM 17808</strain>
    </source>
</reference>
<keyword evidence="3 5" id="KW-1133">Transmembrane helix</keyword>
<sequence length="385" mass="41402">MSRENGSRLRPSAWPGQAAGHLRNRTRLGARRTRANLSQLLQVTVGATLAYAFCQVVLGHEYPFLAAVAAAVGTGVTADRRVRRSMEIGFGATAGVLVGELMLVTFGSGLWQLAVTMILGLMVGTMINSGGIFITQIGVQSVYVITVPQAAAAQPFDRTVDALVGAVVAILMALIVPNDARKGPRDKASSLLTEISETLLESADALARADAHAARRALSRARDTQGIVDSWRSTLRISQEATRINARSRRYAAEVTRLARAVEFTDRAMRMVRVVARRTQAMAELGTERPQHAELVRGLGEGARRLRVALERGTSRTPAEEFLSEVAARLDPNGRDAADMQDRTLVLLLRPLAVDLLQAAGLTEEAALEQLPVLSDDTAEGPPVE</sequence>
<evidence type="ECO:0000313" key="7">
    <source>
        <dbReference type="EMBL" id="GAA4384515.1"/>
    </source>
</evidence>
<protein>
    <submittedName>
        <fullName evidence="7">FUSC family protein</fullName>
    </submittedName>
</protein>
<feature type="transmembrane region" description="Helical" evidence="5">
    <location>
        <begin position="89"/>
        <end position="111"/>
    </location>
</feature>
<evidence type="ECO:0000256" key="1">
    <source>
        <dbReference type="ARBA" id="ARBA00004141"/>
    </source>
</evidence>